<dbReference type="PATRIC" id="fig|1218565.3.peg.3455"/>
<accession>M6CL35</accession>
<proteinExistence type="predicted"/>
<dbReference type="InterPro" id="IPR011460">
    <property type="entry name" value="Lcl_C"/>
</dbReference>
<dbReference type="RefSeq" id="WP_017810187.1">
    <property type="nucleotide sequence ID" value="NZ_ANIK01000081.1"/>
</dbReference>
<dbReference type="OrthoDB" id="341917at2"/>
<dbReference type="PANTHER" id="PTHR35812">
    <property type="entry name" value="LIPOPROTEIN"/>
    <property type="match status" value="1"/>
</dbReference>
<evidence type="ECO:0000259" key="1">
    <source>
        <dbReference type="Pfam" id="PF07603"/>
    </source>
</evidence>
<dbReference type="AlphaFoldDB" id="M6CL35"/>
<organism evidence="2 3">
    <name type="scientific">Leptospira alstonii serovar Sichuan str. 79601</name>
    <dbReference type="NCBI Taxonomy" id="1218565"/>
    <lineage>
        <taxon>Bacteria</taxon>
        <taxon>Pseudomonadati</taxon>
        <taxon>Spirochaetota</taxon>
        <taxon>Spirochaetia</taxon>
        <taxon>Leptospirales</taxon>
        <taxon>Leptospiraceae</taxon>
        <taxon>Leptospira</taxon>
    </lineage>
</organism>
<dbReference type="PANTHER" id="PTHR35812:SF1">
    <property type="entry name" value="LIPOPROTEIN"/>
    <property type="match status" value="1"/>
</dbReference>
<reference evidence="2 3" key="1">
    <citation type="submission" date="2013-01" db="EMBL/GenBank/DDBJ databases">
        <authorList>
            <person name="Harkins D.M."/>
            <person name="Durkin A.S."/>
            <person name="Brinkac L.M."/>
            <person name="Haft D.H."/>
            <person name="Selengut J.D."/>
            <person name="Sanka R."/>
            <person name="DePew J."/>
            <person name="Purushe J."/>
            <person name="Galloway R.L."/>
            <person name="Vinetz J.M."/>
            <person name="Sutton G.G."/>
            <person name="Nierman W.C."/>
            <person name="Fouts D.E."/>
        </authorList>
    </citation>
    <scope>NUCLEOTIDE SEQUENCE [LARGE SCALE GENOMIC DNA]</scope>
    <source>
        <strain evidence="2 3">79601</strain>
    </source>
</reference>
<sequence>MYKYLISFFVIFLSFCAKPPDKPDPPYVVLQYLQNVNSTQQQQQEGNNSANDSQCPGAATNFNPSALFDTGQTLCWDGGGTVQDCATLLPGADGNFNNLPNARTFTGPTQHCRFPSDYTTLDTLHGLTWKTCAQGQTGSNCAGGAPISISWTDANAGLAGSCSALNGLNGGQGYAGKTDWRIPTVKELASLVHYSNNPHVDTASFPNTFSGIPYVTNTPAAKLLGSNWAVSFATATLGLSTQLQGNPLNLRCVSGNPIPAFSFVDPGDGTIRDLNTGLLWTKCTDGQTGLGCAGGTPPTAWDWNAARGTCNAMNLTGRAWRLPNANELLSIIDFSNAVAMMPAIDDTFFPVTSNAQYWTSTTYDNNKSFAVDIFFVDGTLGGSDKSGTMRTRCVTTF</sequence>
<name>M6CL35_9LEPT</name>
<evidence type="ECO:0000313" key="3">
    <source>
        <dbReference type="Proteomes" id="UP000011988"/>
    </source>
</evidence>
<feature type="domain" description="Lcl C-terminal" evidence="1">
    <location>
        <begin position="119"/>
        <end position="253"/>
    </location>
</feature>
<evidence type="ECO:0000313" key="2">
    <source>
        <dbReference type="EMBL" id="EMJ92652.1"/>
    </source>
</evidence>
<protein>
    <submittedName>
        <fullName evidence="2">PF07603 family protein</fullName>
    </submittedName>
</protein>
<gene>
    <name evidence="2" type="ORF">LEP1GSC194_3380</name>
</gene>
<dbReference type="Pfam" id="PF07603">
    <property type="entry name" value="Lcl_C"/>
    <property type="match status" value="2"/>
</dbReference>
<dbReference type="EMBL" id="ANIK01000081">
    <property type="protein sequence ID" value="EMJ92652.1"/>
    <property type="molecule type" value="Genomic_DNA"/>
</dbReference>
<feature type="domain" description="Lcl C-terminal" evidence="1">
    <location>
        <begin position="269"/>
        <end position="394"/>
    </location>
</feature>
<dbReference type="Proteomes" id="UP000011988">
    <property type="component" value="Unassembled WGS sequence"/>
</dbReference>
<comment type="caution">
    <text evidence="2">The sequence shown here is derived from an EMBL/GenBank/DDBJ whole genome shotgun (WGS) entry which is preliminary data.</text>
</comment>